<protein>
    <submittedName>
        <fullName evidence="2">Uncharacterized protein</fullName>
    </submittedName>
</protein>
<dbReference type="EMBL" id="RCHS01004263">
    <property type="protein sequence ID" value="RMX36682.1"/>
    <property type="molecule type" value="Genomic_DNA"/>
</dbReference>
<evidence type="ECO:0000313" key="3">
    <source>
        <dbReference type="Proteomes" id="UP000275408"/>
    </source>
</evidence>
<comment type="similarity">
    <text evidence="1">Belongs to the CTAG/PCC1 family.</text>
</comment>
<gene>
    <name evidence="2" type="ORF">pdam_00019649</name>
</gene>
<proteinExistence type="inferred from homology"/>
<dbReference type="OrthoDB" id="10025739at2759"/>
<name>A0A3M6T5P7_POCDA</name>
<accession>A0A3M6T5P7</accession>
<dbReference type="GO" id="GO:0070525">
    <property type="term" value="P:tRNA threonylcarbamoyladenosine metabolic process"/>
    <property type="evidence" value="ECO:0007669"/>
    <property type="project" value="TreeGrafter"/>
</dbReference>
<dbReference type="PANTHER" id="PTHR31283">
    <property type="entry name" value="EKC/KEOPS COMPLEX SUBUNIT PCC1 FAMILY MEMBER"/>
    <property type="match status" value="1"/>
</dbReference>
<dbReference type="InterPro" id="IPR015419">
    <property type="entry name" value="CTAG/Pcc1"/>
</dbReference>
<keyword evidence="3" id="KW-1185">Reference proteome</keyword>
<dbReference type="AlphaFoldDB" id="A0A3M6T5P7"/>
<evidence type="ECO:0000256" key="1">
    <source>
        <dbReference type="ARBA" id="ARBA00007073"/>
    </source>
</evidence>
<dbReference type="GO" id="GO:0000408">
    <property type="term" value="C:EKC/KEOPS complex"/>
    <property type="evidence" value="ECO:0007669"/>
    <property type="project" value="TreeGrafter"/>
</dbReference>
<reference evidence="2 3" key="1">
    <citation type="journal article" date="2018" name="Sci. Rep.">
        <title>Comparative analysis of the Pocillopora damicornis genome highlights role of immune system in coral evolution.</title>
        <authorList>
            <person name="Cunning R."/>
            <person name="Bay R.A."/>
            <person name="Gillette P."/>
            <person name="Baker A.C."/>
            <person name="Traylor-Knowles N."/>
        </authorList>
    </citation>
    <scope>NUCLEOTIDE SEQUENCE [LARGE SCALE GENOMIC DNA]</scope>
    <source>
        <strain evidence="2">RSMAS</strain>
        <tissue evidence="2">Whole animal</tissue>
    </source>
</reference>
<comment type="caution">
    <text evidence="2">The sequence shown here is derived from an EMBL/GenBank/DDBJ whole genome shotgun (WGS) entry which is preliminary data.</text>
</comment>
<dbReference type="Gene3D" id="3.30.310.50">
    <property type="entry name" value="Alpha-D-phosphohexomutase, C-terminal domain"/>
    <property type="match status" value="1"/>
</dbReference>
<dbReference type="STRING" id="46731.A0A3M6T5P7"/>
<dbReference type="PANTHER" id="PTHR31283:SF5">
    <property type="entry name" value="EKC_KEOPS COMPLEX SUBUNIT LAGE3"/>
    <property type="match status" value="1"/>
</dbReference>
<evidence type="ECO:0000313" key="2">
    <source>
        <dbReference type="EMBL" id="RMX36682.1"/>
    </source>
</evidence>
<dbReference type="Proteomes" id="UP000275408">
    <property type="component" value="Unassembled WGS sequence"/>
</dbReference>
<organism evidence="2 3">
    <name type="scientific">Pocillopora damicornis</name>
    <name type="common">Cauliflower coral</name>
    <name type="synonym">Millepora damicornis</name>
    <dbReference type="NCBI Taxonomy" id="46731"/>
    <lineage>
        <taxon>Eukaryota</taxon>
        <taxon>Metazoa</taxon>
        <taxon>Cnidaria</taxon>
        <taxon>Anthozoa</taxon>
        <taxon>Hexacorallia</taxon>
        <taxon>Scleractinia</taxon>
        <taxon>Astrocoeniina</taxon>
        <taxon>Pocilloporidae</taxon>
        <taxon>Pocillopora</taxon>
    </lineage>
</organism>
<dbReference type="Pfam" id="PF09341">
    <property type="entry name" value="Pcc1"/>
    <property type="match status" value="1"/>
</dbReference>
<sequence length="79" mass="8659">MAELKLELTVPFSTESEAQIVRNSLSVDPEPKRGGAKKQLTVKDNVLYVSFPGKESGPLDQPQLFVETIEAFGPPLEES</sequence>